<dbReference type="Gene3D" id="2.170.120.30">
    <property type="match status" value="1"/>
</dbReference>
<dbReference type="PANTHER" id="PTHR37804">
    <property type="entry name" value="CDAA REGULATORY PROTEIN CDAR"/>
    <property type="match status" value="1"/>
</dbReference>
<dbReference type="STRING" id="1123307.GCA_000380065_00966"/>
<feature type="region of interest" description="Disordered" evidence="1">
    <location>
        <begin position="229"/>
        <end position="257"/>
    </location>
</feature>
<accession>A0A380KX56</accession>
<reference evidence="3" key="1">
    <citation type="submission" date="2018-06" db="EMBL/GenBank/DDBJ databases">
        <authorList>
            <consortium name="Pathogen Informatics"/>
            <person name="Doyle S."/>
        </authorList>
    </citation>
    <scope>NUCLEOTIDE SEQUENCE [LARGE SCALE GENOMIC DNA]</scope>
    <source>
        <strain evidence="3">NCTC13765</strain>
    </source>
</reference>
<dbReference type="AlphaFoldDB" id="A0A380KX56"/>
<evidence type="ECO:0000256" key="1">
    <source>
        <dbReference type="SAM" id="MobiDB-lite"/>
    </source>
</evidence>
<gene>
    <name evidence="3" type="ORF">NCTC13765_00587</name>
</gene>
<keyword evidence="2" id="KW-0472">Membrane</keyword>
<name>A0A380KX56_9STRE</name>
<dbReference type="RefSeq" id="WP_018371666.1">
    <property type="nucleotide sequence ID" value="NZ_UHFR01000005.1"/>
</dbReference>
<dbReference type="Pfam" id="PF07949">
    <property type="entry name" value="YbbR"/>
    <property type="match status" value="2"/>
</dbReference>
<dbReference type="InterPro" id="IPR053154">
    <property type="entry name" value="c-di-AMP_regulator"/>
</dbReference>
<dbReference type="PANTHER" id="PTHR37804:SF1">
    <property type="entry name" value="CDAA REGULATORY PROTEIN CDAR"/>
    <property type="match status" value="1"/>
</dbReference>
<keyword evidence="2" id="KW-0812">Transmembrane</keyword>
<organism evidence="3 4">
    <name type="scientific">Streptococcus massiliensis</name>
    <dbReference type="NCBI Taxonomy" id="313439"/>
    <lineage>
        <taxon>Bacteria</taxon>
        <taxon>Bacillati</taxon>
        <taxon>Bacillota</taxon>
        <taxon>Bacilli</taxon>
        <taxon>Lactobacillales</taxon>
        <taxon>Streptococcaceae</taxon>
        <taxon>Streptococcus</taxon>
    </lineage>
</organism>
<evidence type="ECO:0000313" key="4">
    <source>
        <dbReference type="Proteomes" id="UP000254634"/>
    </source>
</evidence>
<evidence type="ECO:0000256" key="2">
    <source>
        <dbReference type="SAM" id="Phobius"/>
    </source>
</evidence>
<feature type="compositionally biased region" description="Low complexity" evidence="1">
    <location>
        <begin position="233"/>
        <end position="257"/>
    </location>
</feature>
<protein>
    <submittedName>
        <fullName evidence="3">Lipoprotein, putative</fullName>
    </submittedName>
</protein>
<dbReference type="OrthoDB" id="2960905at2"/>
<keyword evidence="2" id="KW-1133">Transmembrane helix</keyword>
<dbReference type="InterPro" id="IPR012505">
    <property type="entry name" value="YbbR"/>
</dbReference>
<proteinExistence type="predicted"/>
<feature type="transmembrane region" description="Helical" evidence="2">
    <location>
        <begin position="7"/>
        <end position="26"/>
    </location>
</feature>
<keyword evidence="4" id="KW-1185">Reference proteome</keyword>
<dbReference type="EMBL" id="UHFR01000005">
    <property type="protein sequence ID" value="SUN76141.1"/>
    <property type="molecule type" value="Genomic_DNA"/>
</dbReference>
<dbReference type="Proteomes" id="UP000254634">
    <property type="component" value="Unassembled WGS sequence"/>
</dbReference>
<sequence>MKERKQIWYIVSSIFFALILFVYATTNSFQKNINTRQITSETYTNTIQSVPIDIKYDSDDYFISGFSSEVSVQLTGSNRVTLASEMQENTRSFRVVADLSKLQPGTHEVGLTIENLPTGLTATINPTKITVKIGKKASKTVEVKALIPNSQIDEDVTVDEATISTGKATVTSDEETLERVDHVIASLPSNIKITGNYSISVPLQAVDENGTVLPSVITPAEVNLKITVKSKHSSSSGSSSSSSTSSSTSTSSSESRN</sequence>
<evidence type="ECO:0000313" key="3">
    <source>
        <dbReference type="EMBL" id="SUN76141.1"/>
    </source>
</evidence>
<keyword evidence="3" id="KW-0449">Lipoprotein</keyword>